<organism evidence="1 2">
    <name type="scientific">Paralvinella palmiformis</name>
    <dbReference type="NCBI Taxonomy" id="53620"/>
    <lineage>
        <taxon>Eukaryota</taxon>
        <taxon>Metazoa</taxon>
        <taxon>Spiralia</taxon>
        <taxon>Lophotrochozoa</taxon>
        <taxon>Annelida</taxon>
        <taxon>Polychaeta</taxon>
        <taxon>Sedentaria</taxon>
        <taxon>Canalipalpata</taxon>
        <taxon>Terebellida</taxon>
        <taxon>Terebelliformia</taxon>
        <taxon>Alvinellidae</taxon>
        <taxon>Paralvinella</taxon>
    </lineage>
</organism>
<protein>
    <submittedName>
        <fullName evidence="1">Uncharacterized protein</fullName>
    </submittedName>
</protein>
<comment type="caution">
    <text evidence="1">The sequence shown here is derived from an EMBL/GenBank/DDBJ whole genome shotgun (WGS) entry which is preliminary data.</text>
</comment>
<gene>
    <name evidence="1" type="ORF">LSH36_305g01028</name>
</gene>
<name>A0AAD9JIP0_9ANNE</name>
<proteinExistence type="predicted"/>
<keyword evidence="2" id="KW-1185">Reference proteome</keyword>
<dbReference type="AlphaFoldDB" id="A0AAD9JIP0"/>
<accession>A0AAD9JIP0</accession>
<dbReference type="EMBL" id="JAODUP010000305">
    <property type="protein sequence ID" value="KAK2153155.1"/>
    <property type="molecule type" value="Genomic_DNA"/>
</dbReference>
<evidence type="ECO:0000313" key="1">
    <source>
        <dbReference type="EMBL" id="KAK2153155.1"/>
    </source>
</evidence>
<dbReference type="Proteomes" id="UP001208570">
    <property type="component" value="Unassembled WGS sequence"/>
</dbReference>
<reference evidence="1" key="1">
    <citation type="journal article" date="2023" name="Mol. Biol. Evol.">
        <title>Third-Generation Sequencing Reveals the Adaptive Role of the Epigenome in Three Deep-Sea Polychaetes.</title>
        <authorList>
            <person name="Perez M."/>
            <person name="Aroh O."/>
            <person name="Sun Y."/>
            <person name="Lan Y."/>
            <person name="Juniper S.K."/>
            <person name="Young C.R."/>
            <person name="Angers B."/>
            <person name="Qian P.Y."/>
        </authorList>
    </citation>
    <scope>NUCLEOTIDE SEQUENCE</scope>
    <source>
        <strain evidence="1">P08H-3</strain>
    </source>
</reference>
<evidence type="ECO:0000313" key="2">
    <source>
        <dbReference type="Proteomes" id="UP001208570"/>
    </source>
</evidence>
<sequence length="114" mass="13084">MMDNDDYIFGGKDAAFGTGTYLTKIPPSAPTSAILYNNYDDGMAMMKKSQRKTDYVIAIPEDHLPGIRKMTGTRRDVYLYPGEVNLGHIDYDIWRRKDNKRKGKKLLCWKASEE</sequence>